<evidence type="ECO:0000313" key="8">
    <source>
        <dbReference type="EMBL" id="TFK54599.1"/>
    </source>
</evidence>
<dbReference type="PANTHER" id="PTHR42790">
    <property type="entry name" value="AMINOTRANSFERASE"/>
    <property type="match status" value="1"/>
</dbReference>
<reference evidence="8 9" key="1">
    <citation type="journal article" date="2019" name="Nat. Ecol. Evol.">
        <title>Megaphylogeny resolves global patterns of mushroom evolution.</title>
        <authorList>
            <person name="Varga T."/>
            <person name="Krizsan K."/>
            <person name="Foldi C."/>
            <person name="Dima B."/>
            <person name="Sanchez-Garcia M."/>
            <person name="Sanchez-Ramirez S."/>
            <person name="Szollosi G.J."/>
            <person name="Szarkandi J.G."/>
            <person name="Papp V."/>
            <person name="Albert L."/>
            <person name="Andreopoulos W."/>
            <person name="Angelini C."/>
            <person name="Antonin V."/>
            <person name="Barry K.W."/>
            <person name="Bougher N.L."/>
            <person name="Buchanan P."/>
            <person name="Buyck B."/>
            <person name="Bense V."/>
            <person name="Catcheside P."/>
            <person name="Chovatia M."/>
            <person name="Cooper J."/>
            <person name="Damon W."/>
            <person name="Desjardin D."/>
            <person name="Finy P."/>
            <person name="Geml J."/>
            <person name="Haridas S."/>
            <person name="Hughes K."/>
            <person name="Justo A."/>
            <person name="Karasinski D."/>
            <person name="Kautmanova I."/>
            <person name="Kiss B."/>
            <person name="Kocsube S."/>
            <person name="Kotiranta H."/>
            <person name="LaButti K.M."/>
            <person name="Lechner B.E."/>
            <person name="Liimatainen K."/>
            <person name="Lipzen A."/>
            <person name="Lukacs Z."/>
            <person name="Mihaltcheva S."/>
            <person name="Morgado L.N."/>
            <person name="Niskanen T."/>
            <person name="Noordeloos M.E."/>
            <person name="Ohm R.A."/>
            <person name="Ortiz-Santana B."/>
            <person name="Ovrebo C."/>
            <person name="Racz N."/>
            <person name="Riley R."/>
            <person name="Savchenko A."/>
            <person name="Shiryaev A."/>
            <person name="Soop K."/>
            <person name="Spirin V."/>
            <person name="Szebenyi C."/>
            <person name="Tomsovsky M."/>
            <person name="Tulloss R.E."/>
            <person name="Uehling J."/>
            <person name="Grigoriev I.V."/>
            <person name="Vagvolgyi C."/>
            <person name="Papp T."/>
            <person name="Martin F.M."/>
            <person name="Miettinen O."/>
            <person name="Hibbett D.S."/>
            <person name="Nagy L.G."/>
        </authorList>
    </citation>
    <scope>NUCLEOTIDE SEQUENCE [LARGE SCALE GENOMIC DNA]</scope>
    <source>
        <strain evidence="8 9">OMC1185</strain>
    </source>
</reference>
<dbReference type="AlphaFoldDB" id="A0A5C3N9U6"/>
<dbReference type="PANTHER" id="PTHR42790:SF1">
    <property type="entry name" value="AROMATIC AMINO ACID AMINOTRANSFERASE, HYPOTHETICAL (EUROFUNG)"/>
    <property type="match status" value="1"/>
</dbReference>
<evidence type="ECO:0000313" key="9">
    <source>
        <dbReference type="Proteomes" id="UP000305948"/>
    </source>
</evidence>
<name>A0A5C3N9U6_9AGAM</name>
<keyword evidence="4 8" id="KW-0808">Transferase</keyword>
<dbReference type="STRING" id="5364.A0A5C3N9U6"/>
<feature type="compositionally biased region" description="Polar residues" evidence="6">
    <location>
        <begin position="1"/>
        <end position="10"/>
    </location>
</feature>
<keyword evidence="5" id="KW-0663">Pyridoxal phosphate</keyword>
<protein>
    <submittedName>
        <fullName evidence="8">PLP-dependent transferase</fullName>
    </submittedName>
</protein>
<dbReference type="EMBL" id="ML213505">
    <property type="protein sequence ID" value="TFK54599.1"/>
    <property type="molecule type" value="Genomic_DNA"/>
</dbReference>
<comment type="cofactor">
    <cofactor evidence="1">
        <name>pyridoxal 5'-phosphate</name>
        <dbReference type="ChEBI" id="CHEBI:597326"/>
    </cofactor>
</comment>
<dbReference type="GO" id="GO:1901605">
    <property type="term" value="P:alpha-amino acid metabolic process"/>
    <property type="evidence" value="ECO:0007669"/>
    <property type="project" value="TreeGrafter"/>
</dbReference>
<dbReference type="Proteomes" id="UP000305948">
    <property type="component" value="Unassembled WGS sequence"/>
</dbReference>
<evidence type="ECO:0000256" key="2">
    <source>
        <dbReference type="ARBA" id="ARBA00007441"/>
    </source>
</evidence>
<organism evidence="8 9">
    <name type="scientific">Heliocybe sulcata</name>
    <dbReference type="NCBI Taxonomy" id="5364"/>
    <lineage>
        <taxon>Eukaryota</taxon>
        <taxon>Fungi</taxon>
        <taxon>Dikarya</taxon>
        <taxon>Basidiomycota</taxon>
        <taxon>Agaricomycotina</taxon>
        <taxon>Agaricomycetes</taxon>
        <taxon>Gloeophyllales</taxon>
        <taxon>Gloeophyllaceae</taxon>
        <taxon>Heliocybe</taxon>
    </lineage>
</organism>
<evidence type="ECO:0000256" key="5">
    <source>
        <dbReference type="ARBA" id="ARBA00022898"/>
    </source>
</evidence>
<sequence>MAVNGTTKADGTTLPDLSHHLSSETRSRTENPMKAIWRLAQETPGLINMANGDPHHTLYPISEITFKVPSVSQADPVRAWRTGESKTQTFISSKDEQCALRLRSALQYGSGSGLPEVREALQQLTHVLHKPLADHAITMSLGNADAVTKCFRLLGDPGDAFLAEEFSFPGMTNAPIAHRIRWVPVRLDKEGMIPEDMDRVLRQWDEGKQGRRPHVLYTIPCGQNPTGSTLTLDRRRKIYEIACQWDLIIVEDDPYYFLQYDKPPLDAAEIEREGFAKAFTRNLAASFLSLDTEGRVMRIDSFSKIIAPGMRLGWITSNSVFASHLENLIDSSTQHPHGLGQAFVTEMLVGKGGWHTDGFARWVKSLCDEYQRRRDFLASLFKAELGSSGYATVEIPEAGMFLWIRINLEEHPRYCKQSTGKSNTLALMKELFERVRQAGVMMMPGYIFAIVDEDNPDAVNDIHERCNYFRTTFAGMEETMEEGMAIFGEAVRAFFEG</sequence>
<keyword evidence="3" id="KW-0032">Aminotransferase</keyword>
<dbReference type="InterPro" id="IPR015424">
    <property type="entry name" value="PyrdxlP-dep_Trfase"/>
</dbReference>
<keyword evidence="9" id="KW-1185">Reference proteome</keyword>
<dbReference type="CDD" id="cd00609">
    <property type="entry name" value="AAT_like"/>
    <property type="match status" value="1"/>
</dbReference>
<evidence type="ECO:0000256" key="4">
    <source>
        <dbReference type="ARBA" id="ARBA00022679"/>
    </source>
</evidence>
<dbReference type="GO" id="GO:0008483">
    <property type="term" value="F:transaminase activity"/>
    <property type="evidence" value="ECO:0007669"/>
    <property type="project" value="UniProtKB-KW"/>
</dbReference>
<dbReference type="Pfam" id="PF00155">
    <property type="entry name" value="Aminotran_1_2"/>
    <property type="match status" value="1"/>
</dbReference>
<evidence type="ECO:0000259" key="7">
    <source>
        <dbReference type="Pfam" id="PF00155"/>
    </source>
</evidence>
<dbReference type="OrthoDB" id="691673at2759"/>
<dbReference type="InterPro" id="IPR050859">
    <property type="entry name" value="Class-I_PLP-dep_aminotransf"/>
</dbReference>
<comment type="similarity">
    <text evidence="2">Belongs to the class-I pyridoxal-phosphate-dependent aminotransferase family.</text>
</comment>
<evidence type="ECO:0000256" key="6">
    <source>
        <dbReference type="SAM" id="MobiDB-lite"/>
    </source>
</evidence>
<accession>A0A5C3N9U6</accession>
<proteinExistence type="inferred from homology"/>
<dbReference type="Gene3D" id="3.40.640.10">
    <property type="entry name" value="Type I PLP-dependent aspartate aminotransferase-like (Major domain)"/>
    <property type="match status" value="1"/>
</dbReference>
<evidence type="ECO:0000256" key="1">
    <source>
        <dbReference type="ARBA" id="ARBA00001933"/>
    </source>
</evidence>
<dbReference type="InterPro" id="IPR015421">
    <property type="entry name" value="PyrdxlP-dep_Trfase_major"/>
</dbReference>
<dbReference type="InterPro" id="IPR004839">
    <property type="entry name" value="Aminotransferase_I/II_large"/>
</dbReference>
<gene>
    <name evidence="8" type="ORF">OE88DRAFT_1693355</name>
</gene>
<feature type="domain" description="Aminotransferase class I/classII large" evidence="7">
    <location>
        <begin position="90"/>
        <end position="480"/>
    </location>
</feature>
<feature type="region of interest" description="Disordered" evidence="6">
    <location>
        <begin position="1"/>
        <end position="32"/>
    </location>
</feature>
<evidence type="ECO:0000256" key="3">
    <source>
        <dbReference type="ARBA" id="ARBA00022576"/>
    </source>
</evidence>
<dbReference type="SUPFAM" id="SSF53383">
    <property type="entry name" value="PLP-dependent transferases"/>
    <property type="match status" value="1"/>
</dbReference>
<feature type="compositionally biased region" description="Basic and acidic residues" evidence="6">
    <location>
        <begin position="17"/>
        <end position="31"/>
    </location>
</feature>
<dbReference type="GO" id="GO:0030170">
    <property type="term" value="F:pyridoxal phosphate binding"/>
    <property type="evidence" value="ECO:0007669"/>
    <property type="project" value="InterPro"/>
</dbReference>